<organism evidence="1 2">
    <name type="scientific">Rubneribacter badeniensis</name>
    <dbReference type="NCBI Taxonomy" id="2070688"/>
    <lineage>
        <taxon>Bacteria</taxon>
        <taxon>Bacillati</taxon>
        <taxon>Actinomycetota</taxon>
        <taxon>Coriobacteriia</taxon>
        <taxon>Eggerthellales</taxon>
        <taxon>Eggerthellaceae</taxon>
        <taxon>Rubneribacter</taxon>
    </lineage>
</organism>
<dbReference type="Proteomes" id="UP000789325">
    <property type="component" value="Unassembled WGS sequence"/>
</dbReference>
<name>A0A9D2VKV3_9ACTN</name>
<gene>
    <name evidence="1" type="ORF">K8V16_06680</name>
</gene>
<dbReference type="AlphaFoldDB" id="A0A9D2VKV3"/>
<sequence>MRHLCRSGCGSVSTPVHLFATSAEARCRCLGTRWHVHEAPLPRESFWRTGEGTLSPCPELCFVQLAETLPFPRLLEVGFELCGGYAKRPDAPDGFIKRQPVSTISLMKSFLSSCGPLRGKEQAVRAARYLAEGSASPMETAAYLLLCLPERYGGHGLPRARMNCRIDIDERKRATTSKGHYRCDLLWPQTGLAVEYDSDLCHTGSDRIAADAHRRVELAYLGIETITMTRQQILNRAKTERLASTVAKKLGVRKRKRADWTREQTALRAHLLDFSSTYDPASTVRHAAETGGHAPDEPIFGHETAFWHENGRL</sequence>
<protein>
    <recommendedName>
        <fullName evidence="3">DUF559 domain-containing protein</fullName>
    </recommendedName>
</protein>
<reference evidence="1" key="2">
    <citation type="submission" date="2021-09" db="EMBL/GenBank/DDBJ databases">
        <authorList>
            <person name="Gilroy R."/>
        </authorList>
    </citation>
    <scope>NUCLEOTIDE SEQUENCE</scope>
    <source>
        <strain evidence="1">USAMLcec12-2067</strain>
    </source>
</reference>
<reference evidence="1" key="1">
    <citation type="journal article" date="2021" name="PeerJ">
        <title>Extensive microbial diversity within the chicken gut microbiome revealed by metagenomics and culture.</title>
        <authorList>
            <person name="Gilroy R."/>
            <person name="Ravi A."/>
            <person name="Getino M."/>
            <person name="Pursley I."/>
            <person name="Horton D.L."/>
            <person name="Alikhan N.F."/>
            <person name="Baker D."/>
            <person name="Gharbi K."/>
            <person name="Hall N."/>
            <person name="Watson M."/>
            <person name="Adriaenssens E.M."/>
            <person name="Foster-Nyarko E."/>
            <person name="Jarju S."/>
            <person name="Secka A."/>
            <person name="Antonio M."/>
            <person name="Oren A."/>
            <person name="Chaudhuri R.R."/>
            <person name="La Ragione R."/>
            <person name="Hildebrand F."/>
            <person name="Pallen M.J."/>
        </authorList>
    </citation>
    <scope>NUCLEOTIDE SEQUENCE</scope>
    <source>
        <strain evidence="1">USAMLcec12-2067</strain>
    </source>
</reference>
<evidence type="ECO:0000313" key="1">
    <source>
        <dbReference type="EMBL" id="HJH43466.1"/>
    </source>
</evidence>
<dbReference type="Gene3D" id="3.40.960.10">
    <property type="entry name" value="VSR Endonuclease"/>
    <property type="match status" value="1"/>
</dbReference>
<dbReference type="EMBL" id="DYZL01000137">
    <property type="protein sequence ID" value="HJH43466.1"/>
    <property type="molecule type" value="Genomic_DNA"/>
</dbReference>
<accession>A0A9D2VKV3</accession>
<evidence type="ECO:0008006" key="3">
    <source>
        <dbReference type="Google" id="ProtNLM"/>
    </source>
</evidence>
<evidence type="ECO:0000313" key="2">
    <source>
        <dbReference type="Proteomes" id="UP000789325"/>
    </source>
</evidence>
<comment type="caution">
    <text evidence="1">The sequence shown here is derived from an EMBL/GenBank/DDBJ whole genome shotgun (WGS) entry which is preliminary data.</text>
</comment>
<proteinExistence type="predicted"/>